<evidence type="ECO:0000256" key="6">
    <source>
        <dbReference type="SAM" id="MobiDB-lite"/>
    </source>
</evidence>
<dbReference type="InterPro" id="IPR015946">
    <property type="entry name" value="KH_dom-like_a/b"/>
</dbReference>
<dbReference type="PANTHER" id="PTHR35800:SF1">
    <property type="entry name" value="RNA-BINDING PROTEIN KHPB"/>
    <property type="match status" value="1"/>
</dbReference>
<dbReference type="Pfam" id="PF13083">
    <property type="entry name" value="KH_KhpA-B"/>
    <property type="match status" value="1"/>
</dbReference>
<dbReference type="Gene3D" id="3.30.300.20">
    <property type="match status" value="1"/>
</dbReference>
<feature type="domain" description="R3H" evidence="7">
    <location>
        <begin position="210"/>
        <end position="276"/>
    </location>
</feature>
<dbReference type="InterPro" id="IPR039247">
    <property type="entry name" value="KhpB"/>
</dbReference>
<dbReference type="EMBL" id="VSSQ01000815">
    <property type="protein sequence ID" value="MPM01695.1"/>
    <property type="molecule type" value="Genomic_DNA"/>
</dbReference>
<feature type="region of interest" description="Disordered" evidence="6">
    <location>
        <begin position="59"/>
        <end position="129"/>
    </location>
</feature>
<dbReference type="PANTHER" id="PTHR35800">
    <property type="entry name" value="PROTEIN JAG"/>
    <property type="match status" value="1"/>
</dbReference>
<dbReference type="SMART" id="SM01245">
    <property type="entry name" value="Jag_N"/>
    <property type="match status" value="1"/>
</dbReference>
<dbReference type="Pfam" id="PF14804">
    <property type="entry name" value="Jag_N"/>
    <property type="match status" value="1"/>
</dbReference>
<evidence type="ECO:0000256" key="2">
    <source>
        <dbReference type="ARBA" id="ARBA00022884"/>
    </source>
</evidence>
<sequence length="281" mass="30496">MLKWIEATGKNEEAAVAAALSQLGLDRDEVSVEVLDRAKNGFLGIGSAPARIKVSYEVPDEPEQKPVVTAPRKKSVAPVGQTAGNEKPLAGGEKHPEQATSPVHAVSEQKPAESKTGEPEQAAATKGEKPAQIKTFLTGLLAHMNVAAEPVITETSEGGYQVILEGENLGMLIGRRGETLDAIQQITNYAVNRGASKRVRVHIDAENYRAKREESLQRLAEKVAAKVVKYRRNVTLEPMNAYERHVIHAALQDYPDVATYSMGTEPNRRTVVAYSKGPRSL</sequence>
<keyword evidence="4" id="KW-0143">Chaperone</keyword>
<dbReference type="Gene3D" id="3.30.30.80">
    <property type="entry name" value="probable RNA-binding protein from clostridium symbiosum atcc 14940"/>
    <property type="match status" value="1"/>
</dbReference>
<dbReference type="InterPro" id="IPR036867">
    <property type="entry name" value="R3H_dom_sf"/>
</dbReference>
<proteinExistence type="inferred from homology"/>
<dbReference type="CDD" id="cd02644">
    <property type="entry name" value="R3H_jag"/>
    <property type="match status" value="1"/>
</dbReference>
<dbReference type="NCBIfam" id="NF041568">
    <property type="entry name" value="Jag_EloR"/>
    <property type="match status" value="1"/>
</dbReference>
<dbReference type="InterPro" id="IPR034079">
    <property type="entry name" value="R3H_KhpB"/>
</dbReference>
<dbReference type="AlphaFoldDB" id="A0A644WD06"/>
<dbReference type="CDD" id="cd02414">
    <property type="entry name" value="KH-II_Jag"/>
    <property type="match status" value="1"/>
</dbReference>
<dbReference type="SUPFAM" id="SSF82708">
    <property type="entry name" value="R3H domain"/>
    <property type="match status" value="1"/>
</dbReference>
<dbReference type="PROSITE" id="PS50084">
    <property type="entry name" value="KH_TYPE_1"/>
    <property type="match status" value="1"/>
</dbReference>
<evidence type="ECO:0000259" key="7">
    <source>
        <dbReference type="PROSITE" id="PS51061"/>
    </source>
</evidence>
<dbReference type="InterPro" id="IPR001374">
    <property type="entry name" value="R3H_dom"/>
</dbReference>
<reference evidence="8" key="1">
    <citation type="submission" date="2019-08" db="EMBL/GenBank/DDBJ databases">
        <authorList>
            <person name="Kucharzyk K."/>
            <person name="Murdoch R.W."/>
            <person name="Higgins S."/>
            <person name="Loffler F."/>
        </authorList>
    </citation>
    <scope>NUCLEOTIDE SEQUENCE</scope>
</reference>
<dbReference type="InterPro" id="IPR038008">
    <property type="entry name" value="Jag_KH"/>
</dbReference>
<evidence type="ECO:0000256" key="1">
    <source>
        <dbReference type="ARBA" id="ARBA00022490"/>
    </source>
</evidence>
<dbReference type="GO" id="GO:0003723">
    <property type="term" value="F:RNA binding"/>
    <property type="evidence" value="ECO:0007669"/>
    <property type="project" value="UniProtKB-KW"/>
</dbReference>
<keyword evidence="3" id="KW-0133">Cell shape</keyword>
<name>A0A644WD06_9ZZZZ</name>
<keyword evidence="5" id="KW-0961">Cell wall biogenesis/degradation</keyword>
<organism evidence="8">
    <name type="scientific">bioreactor metagenome</name>
    <dbReference type="NCBI Taxonomy" id="1076179"/>
    <lineage>
        <taxon>unclassified sequences</taxon>
        <taxon>metagenomes</taxon>
        <taxon>ecological metagenomes</taxon>
    </lineage>
</organism>
<keyword evidence="1" id="KW-0963">Cytoplasm</keyword>
<dbReference type="HAMAP" id="MF_00867">
    <property type="entry name" value="KhpB"/>
    <property type="match status" value="1"/>
</dbReference>
<protein>
    <recommendedName>
        <fullName evidence="7">R3H domain-containing protein</fullName>
    </recommendedName>
</protein>
<evidence type="ECO:0000313" key="8">
    <source>
        <dbReference type="EMBL" id="MPM01695.1"/>
    </source>
</evidence>
<comment type="caution">
    <text evidence="8">The sequence shown here is derived from an EMBL/GenBank/DDBJ whole genome shotgun (WGS) entry which is preliminary data.</text>
</comment>
<dbReference type="Pfam" id="PF01424">
    <property type="entry name" value="R3H"/>
    <property type="match status" value="1"/>
</dbReference>
<dbReference type="SMART" id="SM00393">
    <property type="entry name" value="R3H"/>
    <property type="match status" value="1"/>
</dbReference>
<dbReference type="GO" id="GO:0071555">
    <property type="term" value="P:cell wall organization"/>
    <property type="evidence" value="ECO:0007669"/>
    <property type="project" value="UniProtKB-KW"/>
</dbReference>
<dbReference type="InterPro" id="IPR038247">
    <property type="entry name" value="Jag_N_dom_sf"/>
</dbReference>
<evidence type="ECO:0000256" key="4">
    <source>
        <dbReference type="ARBA" id="ARBA00023186"/>
    </source>
</evidence>
<evidence type="ECO:0000256" key="5">
    <source>
        <dbReference type="ARBA" id="ARBA00023316"/>
    </source>
</evidence>
<dbReference type="InterPro" id="IPR032782">
    <property type="entry name" value="KhpB_N"/>
</dbReference>
<evidence type="ECO:0000256" key="3">
    <source>
        <dbReference type="ARBA" id="ARBA00022960"/>
    </source>
</evidence>
<dbReference type="GO" id="GO:0008360">
    <property type="term" value="P:regulation of cell shape"/>
    <property type="evidence" value="ECO:0007669"/>
    <property type="project" value="UniProtKB-KW"/>
</dbReference>
<accession>A0A644WD06</accession>
<keyword evidence="2" id="KW-0694">RNA-binding</keyword>
<dbReference type="Gene3D" id="3.30.1370.50">
    <property type="entry name" value="R3H-like domain"/>
    <property type="match status" value="1"/>
</dbReference>
<dbReference type="PROSITE" id="PS51061">
    <property type="entry name" value="R3H"/>
    <property type="match status" value="1"/>
</dbReference>
<gene>
    <name evidence="8" type="ORF">SDC9_47935</name>
</gene>